<evidence type="ECO:0000256" key="2">
    <source>
        <dbReference type="ARBA" id="ARBA00023315"/>
    </source>
</evidence>
<dbReference type="Proteomes" id="UP001207742">
    <property type="component" value="Unassembled WGS sequence"/>
</dbReference>
<dbReference type="RefSeq" id="WP_264732000.1">
    <property type="nucleotide sequence ID" value="NZ_JAPDNR010000001.1"/>
</dbReference>
<dbReference type="SUPFAM" id="SSF55729">
    <property type="entry name" value="Acyl-CoA N-acyltransferases (Nat)"/>
    <property type="match status" value="1"/>
</dbReference>
<dbReference type="EMBL" id="JAPDNS010000002">
    <property type="protein sequence ID" value="MCW3485508.1"/>
    <property type="molecule type" value="Genomic_DNA"/>
</dbReference>
<dbReference type="PROSITE" id="PS51186">
    <property type="entry name" value="GNAT"/>
    <property type="match status" value="1"/>
</dbReference>
<dbReference type="PANTHER" id="PTHR43877">
    <property type="entry name" value="AMINOALKYLPHOSPHONATE N-ACETYLTRANSFERASE-RELATED-RELATED"/>
    <property type="match status" value="1"/>
</dbReference>
<organism evidence="4 5">
    <name type="scientific">Chitinophaga nivalis</name>
    <dbReference type="NCBI Taxonomy" id="2991709"/>
    <lineage>
        <taxon>Bacteria</taxon>
        <taxon>Pseudomonadati</taxon>
        <taxon>Bacteroidota</taxon>
        <taxon>Chitinophagia</taxon>
        <taxon>Chitinophagales</taxon>
        <taxon>Chitinophagaceae</taxon>
        <taxon>Chitinophaga</taxon>
    </lineage>
</organism>
<sequence length="169" mass="18984">MHFTKATDTDIPQLVALINSAYRGEVSKQGWTSEADMIGGQRIDAASLARYIADTDTTILKYTAEDQQIKGCVYLQVKGEKMYLGLLTVSPLLQDKGIGRQLLQAAEAIAVNHNKFTMTMTVISTRYELISWYERRGYVKTGEMIPLDIPETFGILKAPLDMYILEKKL</sequence>
<evidence type="ECO:0000256" key="1">
    <source>
        <dbReference type="ARBA" id="ARBA00022679"/>
    </source>
</evidence>
<keyword evidence="5" id="KW-1185">Reference proteome</keyword>
<dbReference type="Pfam" id="PF13673">
    <property type="entry name" value="Acetyltransf_10"/>
    <property type="match status" value="1"/>
</dbReference>
<reference evidence="4 5" key="1">
    <citation type="submission" date="2022-10" db="EMBL/GenBank/DDBJ databases">
        <title>Chitinophaga nivalis PC15 sp. nov., isolated from Pyeongchang county, South Korea.</title>
        <authorList>
            <person name="Trinh H.N."/>
        </authorList>
    </citation>
    <scope>NUCLEOTIDE SEQUENCE [LARGE SCALE GENOMIC DNA]</scope>
    <source>
        <strain evidence="4 5">PC14</strain>
    </source>
</reference>
<evidence type="ECO:0000313" key="5">
    <source>
        <dbReference type="Proteomes" id="UP001207742"/>
    </source>
</evidence>
<protein>
    <submittedName>
        <fullName evidence="4">GNAT family N-acetyltransferase</fullName>
    </submittedName>
</protein>
<dbReference type="Gene3D" id="3.40.630.30">
    <property type="match status" value="1"/>
</dbReference>
<feature type="domain" description="N-acetyltransferase" evidence="3">
    <location>
        <begin position="1"/>
        <end position="169"/>
    </location>
</feature>
<comment type="caution">
    <text evidence="4">The sequence shown here is derived from an EMBL/GenBank/DDBJ whole genome shotgun (WGS) entry which is preliminary data.</text>
</comment>
<dbReference type="InterPro" id="IPR050832">
    <property type="entry name" value="Bact_Acetyltransf"/>
</dbReference>
<keyword evidence="1" id="KW-0808">Transferase</keyword>
<accession>A0ABT3INF1</accession>
<evidence type="ECO:0000313" key="4">
    <source>
        <dbReference type="EMBL" id="MCW3485508.1"/>
    </source>
</evidence>
<name>A0ABT3INF1_9BACT</name>
<keyword evidence="2" id="KW-0012">Acyltransferase</keyword>
<proteinExistence type="predicted"/>
<dbReference type="CDD" id="cd04301">
    <property type="entry name" value="NAT_SF"/>
    <property type="match status" value="1"/>
</dbReference>
<evidence type="ECO:0000259" key="3">
    <source>
        <dbReference type="PROSITE" id="PS51186"/>
    </source>
</evidence>
<gene>
    <name evidence="4" type="ORF">OL497_16480</name>
</gene>
<dbReference type="PANTHER" id="PTHR43877:SF2">
    <property type="entry name" value="AMINOALKYLPHOSPHONATE N-ACETYLTRANSFERASE-RELATED"/>
    <property type="match status" value="1"/>
</dbReference>
<dbReference type="InterPro" id="IPR016181">
    <property type="entry name" value="Acyl_CoA_acyltransferase"/>
</dbReference>
<dbReference type="InterPro" id="IPR000182">
    <property type="entry name" value="GNAT_dom"/>
</dbReference>